<feature type="region of interest" description="Disordered" evidence="1">
    <location>
        <begin position="357"/>
        <end position="436"/>
    </location>
</feature>
<accession>A0AAV4BC53</accession>
<keyword evidence="2" id="KW-0472">Membrane</keyword>
<keyword evidence="3" id="KW-0732">Signal</keyword>
<feature type="signal peptide" evidence="3">
    <location>
        <begin position="1"/>
        <end position="28"/>
    </location>
</feature>
<proteinExistence type="predicted"/>
<sequence length="508" mass="55848">MTSHRDISGVMTLVVVSMASILPVVVDGAELPVMELTNVAIQFSGSTLQSLYDCLCEDNMFACYMHYTDFLVVDITRQLKSEVSSPIPNKVTARCNPPSAFGGGQRRYYCQLEPGHDTSICACVPNCPVSHINETHSTVCRGKCVNIMWNTCHIDYEDFGDKEPPFSNSCPLLTPTISPPSVATETDENLGTTDANPVTTNKNYVTTNKTPTTTHTNYVSTNENSVPTTENYIAPDKIRTTKGTNSVTTYENPHLTTENPLTTNKRPLKTDRNSETTDGNPGITDTNQEMTNGNPVTTDGNPHTDINPPTTEVVELDSESTNNVQALAIAVGVCGGILAISVISAVVAFFYWRSKKKKPTQGTDIEPEPANHQRENTDFSVLNGSPQISEHIYDEVSSLSGESEKDPENNIDANNEPSLHPEITESRTVENKPESAINPGQLVLYSEPVERRLAEDEYENGVDTGLSFLYLKPIERRSAEQEYESGIDTDQSSLYLKPIERSVGQEYE</sequence>
<feature type="region of interest" description="Disordered" evidence="1">
    <location>
        <begin position="180"/>
        <end position="229"/>
    </location>
</feature>
<feature type="compositionally biased region" description="Polar residues" evidence="1">
    <location>
        <begin position="276"/>
        <end position="301"/>
    </location>
</feature>
<feature type="compositionally biased region" description="Polar residues" evidence="1">
    <location>
        <begin position="243"/>
        <end position="265"/>
    </location>
</feature>
<protein>
    <submittedName>
        <fullName evidence="4">Uncharacterized protein</fullName>
    </submittedName>
</protein>
<feature type="compositionally biased region" description="Polar residues" evidence="1">
    <location>
        <begin position="378"/>
        <end position="388"/>
    </location>
</feature>
<comment type="caution">
    <text evidence="4">The sequence shown here is derived from an EMBL/GenBank/DDBJ whole genome shotgun (WGS) entry which is preliminary data.</text>
</comment>
<feature type="compositionally biased region" description="Low complexity" evidence="1">
    <location>
        <begin position="196"/>
        <end position="218"/>
    </location>
</feature>
<feature type="region of interest" description="Disordered" evidence="1">
    <location>
        <begin position="243"/>
        <end position="306"/>
    </location>
</feature>
<evidence type="ECO:0000256" key="3">
    <source>
        <dbReference type="SAM" id="SignalP"/>
    </source>
</evidence>
<feature type="non-terminal residue" evidence="4">
    <location>
        <position position="508"/>
    </location>
</feature>
<dbReference type="EMBL" id="BLXT01004661">
    <property type="protein sequence ID" value="GFO16408.1"/>
    <property type="molecule type" value="Genomic_DNA"/>
</dbReference>
<feature type="transmembrane region" description="Helical" evidence="2">
    <location>
        <begin position="326"/>
        <end position="352"/>
    </location>
</feature>
<feature type="chain" id="PRO_5043898679" evidence="3">
    <location>
        <begin position="29"/>
        <end position="508"/>
    </location>
</feature>
<dbReference type="AlphaFoldDB" id="A0AAV4BC53"/>
<evidence type="ECO:0000313" key="5">
    <source>
        <dbReference type="Proteomes" id="UP000735302"/>
    </source>
</evidence>
<feature type="compositionally biased region" description="Polar residues" evidence="1">
    <location>
        <begin position="180"/>
        <end position="195"/>
    </location>
</feature>
<reference evidence="4 5" key="1">
    <citation type="journal article" date="2021" name="Elife">
        <title>Chloroplast acquisition without the gene transfer in kleptoplastic sea slugs, Plakobranchus ocellatus.</title>
        <authorList>
            <person name="Maeda T."/>
            <person name="Takahashi S."/>
            <person name="Yoshida T."/>
            <person name="Shimamura S."/>
            <person name="Takaki Y."/>
            <person name="Nagai Y."/>
            <person name="Toyoda A."/>
            <person name="Suzuki Y."/>
            <person name="Arimoto A."/>
            <person name="Ishii H."/>
            <person name="Satoh N."/>
            <person name="Nishiyama T."/>
            <person name="Hasebe M."/>
            <person name="Maruyama T."/>
            <person name="Minagawa J."/>
            <person name="Obokata J."/>
            <person name="Shigenobu S."/>
        </authorList>
    </citation>
    <scope>NUCLEOTIDE SEQUENCE [LARGE SCALE GENOMIC DNA]</scope>
</reference>
<name>A0AAV4BC53_9GAST</name>
<keyword evidence="2" id="KW-1133">Transmembrane helix</keyword>
<keyword evidence="5" id="KW-1185">Reference proteome</keyword>
<evidence type="ECO:0000313" key="4">
    <source>
        <dbReference type="EMBL" id="GFO16408.1"/>
    </source>
</evidence>
<dbReference type="CDD" id="cd12087">
    <property type="entry name" value="TM_EGFR-like"/>
    <property type="match status" value="1"/>
</dbReference>
<feature type="compositionally biased region" description="Basic and acidic residues" evidence="1">
    <location>
        <begin position="422"/>
        <end position="433"/>
    </location>
</feature>
<gene>
    <name evidence="4" type="ORF">PoB_004291300</name>
</gene>
<evidence type="ECO:0000256" key="1">
    <source>
        <dbReference type="SAM" id="MobiDB-lite"/>
    </source>
</evidence>
<keyword evidence="2" id="KW-0812">Transmembrane</keyword>
<feature type="compositionally biased region" description="Polar residues" evidence="1">
    <location>
        <begin position="219"/>
        <end position="229"/>
    </location>
</feature>
<evidence type="ECO:0000256" key="2">
    <source>
        <dbReference type="SAM" id="Phobius"/>
    </source>
</evidence>
<dbReference type="Proteomes" id="UP000735302">
    <property type="component" value="Unassembled WGS sequence"/>
</dbReference>
<organism evidence="4 5">
    <name type="scientific">Plakobranchus ocellatus</name>
    <dbReference type="NCBI Taxonomy" id="259542"/>
    <lineage>
        <taxon>Eukaryota</taxon>
        <taxon>Metazoa</taxon>
        <taxon>Spiralia</taxon>
        <taxon>Lophotrochozoa</taxon>
        <taxon>Mollusca</taxon>
        <taxon>Gastropoda</taxon>
        <taxon>Heterobranchia</taxon>
        <taxon>Euthyneura</taxon>
        <taxon>Panpulmonata</taxon>
        <taxon>Sacoglossa</taxon>
        <taxon>Placobranchoidea</taxon>
        <taxon>Plakobranchidae</taxon>
        <taxon>Plakobranchus</taxon>
    </lineage>
</organism>